<sequence>MEYTFGGKYKLEEEIAMGGCGTVFQGIHTVAGKEVAIKLEPAVARSSPLQQETKIYKTLQGGPGVPWMMWSGRSGAYNVMVIDLLGPSLEDLFRTCNRHFSLKTVLLIADQLLTRVEYIHSRGLVHRDVKPANFVMSSRAPTESFVNVIDFGLAKKYRDPRTGEHIPYCQDSQHGVGTSLFASINTHFGVESSRRDDLESLAYVLIYLLRGSLPWRKLKGNSTRATWDLIRDKKVETAPLLTVGLPEEFEILYSYVRGLDFSDLPDYEGLRRLFRALAEKKGIKYDGLFDWIRPKHIKEVRAEGAGKTRRCRACEACSKAREEGRS</sequence>
<dbReference type="PANTHER" id="PTHR11909">
    <property type="entry name" value="CASEIN KINASE-RELATED"/>
    <property type="match status" value="1"/>
</dbReference>
<dbReference type="SUPFAM" id="SSF56112">
    <property type="entry name" value="Protein kinase-like (PK-like)"/>
    <property type="match status" value="1"/>
</dbReference>
<dbReference type="CDD" id="cd14016">
    <property type="entry name" value="STKc_CK1"/>
    <property type="match status" value="1"/>
</dbReference>
<dbReference type="InterPro" id="IPR050235">
    <property type="entry name" value="CK1_Ser-Thr_kinase"/>
</dbReference>
<dbReference type="Pfam" id="PF00069">
    <property type="entry name" value="Pkinase"/>
    <property type="match status" value="1"/>
</dbReference>
<dbReference type="SMART" id="SM00220">
    <property type="entry name" value="S_TKc"/>
    <property type="match status" value="1"/>
</dbReference>
<proteinExistence type="predicted"/>
<dbReference type="AlphaFoldDB" id="A0A2R6RIL3"/>
<feature type="domain" description="Protein kinase" evidence="2">
    <location>
        <begin position="9"/>
        <end position="277"/>
    </location>
</feature>
<dbReference type="EMBL" id="MLYV02000249">
    <property type="protein sequence ID" value="PSS29861.1"/>
    <property type="molecule type" value="Genomic_DNA"/>
</dbReference>
<organism evidence="3 4">
    <name type="scientific">Hermanssonia centrifuga</name>
    <dbReference type="NCBI Taxonomy" id="98765"/>
    <lineage>
        <taxon>Eukaryota</taxon>
        <taxon>Fungi</taxon>
        <taxon>Dikarya</taxon>
        <taxon>Basidiomycota</taxon>
        <taxon>Agaricomycotina</taxon>
        <taxon>Agaricomycetes</taxon>
        <taxon>Polyporales</taxon>
        <taxon>Meruliaceae</taxon>
        <taxon>Hermanssonia</taxon>
    </lineage>
</organism>
<dbReference type="InterPro" id="IPR000719">
    <property type="entry name" value="Prot_kinase_dom"/>
</dbReference>
<evidence type="ECO:0000313" key="4">
    <source>
        <dbReference type="Proteomes" id="UP000186601"/>
    </source>
</evidence>
<reference evidence="3 4" key="1">
    <citation type="submission" date="2018-02" db="EMBL/GenBank/DDBJ databases">
        <title>Genome sequence of the basidiomycete white-rot fungus Phlebia centrifuga.</title>
        <authorList>
            <person name="Granchi Z."/>
            <person name="Peng M."/>
            <person name="de Vries R.P."/>
            <person name="Hilden K."/>
            <person name="Makela M.R."/>
            <person name="Grigoriev I."/>
            <person name="Riley R."/>
        </authorList>
    </citation>
    <scope>NUCLEOTIDE SEQUENCE [LARGE SCALE GENOMIC DNA]</scope>
    <source>
        <strain evidence="3 4">FBCC195</strain>
    </source>
</reference>
<dbReference type="InterPro" id="IPR011009">
    <property type="entry name" value="Kinase-like_dom_sf"/>
</dbReference>
<evidence type="ECO:0000313" key="3">
    <source>
        <dbReference type="EMBL" id="PSS29861.1"/>
    </source>
</evidence>
<evidence type="ECO:0000259" key="2">
    <source>
        <dbReference type="PROSITE" id="PS50011"/>
    </source>
</evidence>
<dbReference type="PROSITE" id="PS50011">
    <property type="entry name" value="PROTEIN_KINASE_DOM"/>
    <property type="match status" value="1"/>
</dbReference>
<dbReference type="STRING" id="98765.A0A2R6RIL3"/>
<evidence type="ECO:0000256" key="1">
    <source>
        <dbReference type="ARBA" id="ARBA00012513"/>
    </source>
</evidence>
<gene>
    <name evidence="3" type="ORF">PHLCEN_2v2654</name>
</gene>
<dbReference type="Gene3D" id="1.10.510.10">
    <property type="entry name" value="Transferase(Phosphotransferase) domain 1"/>
    <property type="match status" value="1"/>
</dbReference>
<accession>A0A2R6RIL3</accession>
<name>A0A2R6RIL3_9APHY</name>
<dbReference type="GO" id="GO:0005524">
    <property type="term" value="F:ATP binding"/>
    <property type="evidence" value="ECO:0007669"/>
    <property type="project" value="InterPro"/>
</dbReference>
<dbReference type="PROSITE" id="PS00108">
    <property type="entry name" value="PROTEIN_KINASE_ST"/>
    <property type="match status" value="1"/>
</dbReference>
<dbReference type="Proteomes" id="UP000186601">
    <property type="component" value="Unassembled WGS sequence"/>
</dbReference>
<dbReference type="EC" id="2.7.11.1" evidence="1"/>
<keyword evidence="4" id="KW-1185">Reference proteome</keyword>
<comment type="caution">
    <text evidence="3">The sequence shown here is derived from an EMBL/GenBank/DDBJ whole genome shotgun (WGS) entry which is preliminary data.</text>
</comment>
<dbReference type="OrthoDB" id="5800476at2759"/>
<protein>
    <recommendedName>
        <fullName evidence="1">non-specific serine/threonine protein kinase</fullName>
        <ecNumber evidence="1">2.7.11.1</ecNumber>
    </recommendedName>
</protein>
<dbReference type="GO" id="GO:0004674">
    <property type="term" value="F:protein serine/threonine kinase activity"/>
    <property type="evidence" value="ECO:0007669"/>
    <property type="project" value="UniProtKB-EC"/>
</dbReference>
<dbReference type="InterPro" id="IPR008271">
    <property type="entry name" value="Ser/Thr_kinase_AS"/>
</dbReference>